<comment type="subcellular location">
    <subcellularLocation>
        <location evidence="1">Cytoplasm</location>
    </subcellularLocation>
</comment>
<dbReference type="InterPro" id="IPR000835">
    <property type="entry name" value="HTH_MarR-typ"/>
</dbReference>
<keyword evidence="8" id="KW-1185">Reference proteome</keyword>
<keyword evidence="3" id="KW-0805">Transcription regulation</keyword>
<dbReference type="InterPro" id="IPR036388">
    <property type="entry name" value="WH-like_DNA-bd_sf"/>
</dbReference>
<sequence length="159" mass="17641">MSENRPAAERPAAEADEVSLLLDDQMCFALYAAQRALTNRYRPLLDEFDLTYPQYLVMLVLWEHGALPIKSLGKLLQLDYGTLTPLLKRLQAHGLIRRERQASDERSVQISLTEQGAELRKRARVIPATIGQAAGLTATEAGNVKALLERLTANVTASQ</sequence>
<dbReference type="PROSITE" id="PS50995">
    <property type="entry name" value="HTH_MARR_2"/>
    <property type="match status" value="1"/>
</dbReference>
<name>A0A239NDP8_9ACTN</name>
<dbReference type="RefSeq" id="WP_089228597.1">
    <property type="nucleotide sequence ID" value="NZ_FZOF01000034.1"/>
</dbReference>
<dbReference type="GO" id="GO:0003700">
    <property type="term" value="F:DNA-binding transcription factor activity"/>
    <property type="evidence" value="ECO:0007669"/>
    <property type="project" value="InterPro"/>
</dbReference>
<dbReference type="GO" id="GO:0003677">
    <property type="term" value="F:DNA binding"/>
    <property type="evidence" value="ECO:0007669"/>
    <property type="project" value="UniProtKB-KW"/>
</dbReference>
<organism evidence="7 8">
    <name type="scientific">Actinacidiphila glaucinigra</name>
    <dbReference type="NCBI Taxonomy" id="235986"/>
    <lineage>
        <taxon>Bacteria</taxon>
        <taxon>Bacillati</taxon>
        <taxon>Actinomycetota</taxon>
        <taxon>Actinomycetes</taxon>
        <taxon>Kitasatosporales</taxon>
        <taxon>Streptomycetaceae</taxon>
        <taxon>Actinacidiphila</taxon>
    </lineage>
</organism>
<accession>A0A239NDP8</accession>
<evidence type="ECO:0000313" key="8">
    <source>
        <dbReference type="Proteomes" id="UP000198280"/>
    </source>
</evidence>
<keyword evidence="4 7" id="KW-0238">DNA-binding</keyword>
<dbReference type="InterPro" id="IPR036390">
    <property type="entry name" value="WH_DNA-bd_sf"/>
</dbReference>
<evidence type="ECO:0000256" key="3">
    <source>
        <dbReference type="ARBA" id="ARBA00023015"/>
    </source>
</evidence>
<reference evidence="7 8" key="1">
    <citation type="submission" date="2017-06" db="EMBL/GenBank/DDBJ databases">
        <authorList>
            <person name="Kim H.J."/>
            <person name="Triplett B.A."/>
        </authorList>
    </citation>
    <scope>NUCLEOTIDE SEQUENCE [LARGE SCALE GENOMIC DNA]</scope>
    <source>
        <strain evidence="7 8">CGMCC 4.1858</strain>
    </source>
</reference>
<evidence type="ECO:0000256" key="4">
    <source>
        <dbReference type="ARBA" id="ARBA00023125"/>
    </source>
</evidence>
<proteinExistence type="predicted"/>
<evidence type="ECO:0000256" key="5">
    <source>
        <dbReference type="ARBA" id="ARBA00023163"/>
    </source>
</evidence>
<dbReference type="GO" id="GO:0005737">
    <property type="term" value="C:cytoplasm"/>
    <property type="evidence" value="ECO:0007669"/>
    <property type="project" value="UniProtKB-SubCell"/>
</dbReference>
<dbReference type="FunFam" id="1.10.10.10:FF:000163">
    <property type="entry name" value="MarR family transcriptional regulator"/>
    <property type="match status" value="1"/>
</dbReference>
<dbReference type="AlphaFoldDB" id="A0A239NDP8"/>
<dbReference type="PRINTS" id="PR00598">
    <property type="entry name" value="HTHMARR"/>
</dbReference>
<dbReference type="InterPro" id="IPR039422">
    <property type="entry name" value="MarR/SlyA-like"/>
</dbReference>
<dbReference type="Gene3D" id="1.10.10.10">
    <property type="entry name" value="Winged helix-like DNA-binding domain superfamily/Winged helix DNA-binding domain"/>
    <property type="match status" value="1"/>
</dbReference>
<evidence type="ECO:0000259" key="6">
    <source>
        <dbReference type="PROSITE" id="PS50995"/>
    </source>
</evidence>
<dbReference type="OrthoDB" id="9806864at2"/>
<dbReference type="PANTHER" id="PTHR33164:SF5">
    <property type="entry name" value="ORGANIC HYDROPEROXIDE RESISTANCE TRANSCRIPTIONAL REGULATOR"/>
    <property type="match status" value="1"/>
</dbReference>
<dbReference type="GO" id="GO:0006950">
    <property type="term" value="P:response to stress"/>
    <property type="evidence" value="ECO:0007669"/>
    <property type="project" value="TreeGrafter"/>
</dbReference>
<evidence type="ECO:0000256" key="1">
    <source>
        <dbReference type="ARBA" id="ARBA00004496"/>
    </source>
</evidence>
<gene>
    <name evidence="7" type="ORF">SAMN05216252_13428</name>
</gene>
<dbReference type="PANTHER" id="PTHR33164">
    <property type="entry name" value="TRANSCRIPTIONAL REGULATOR, MARR FAMILY"/>
    <property type="match status" value="1"/>
</dbReference>
<keyword evidence="5" id="KW-0804">Transcription</keyword>
<keyword evidence="2" id="KW-0963">Cytoplasm</keyword>
<protein>
    <submittedName>
        <fullName evidence="7">DNA-binding transcriptional regulator, MarR family</fullName>
    </submittedName>
</protein>
<evidence type="ECO:0000313" key="7">
    <source>
        <dbReference type="EMBL" id="SNT52623.1"/>
    </source>
</evidence>
<feature type="domain" description="HTH marR-type" evidence="6">
    <location>
        <begin position="23"/>
        <end position="153"/>
    </location>
</feature>
<dbReference type="Pfam" id="PF22381">
    <property type="entry name" value="Staph_reg_Sar_Rot"/>
    <property type="match status" value="1"/>
</dbReference>
<dbReference type="SMART" id="SM00347">
    <property type="entry name" value="HTH_MARR"/>
    <property type="match status" value="1"/>
</dbReference>
<evidence type="ECO:0000256" key="2">
    <source>
        <dbReference type="ARBA" id="ARBA00022490"/>
    </source>
</evidence>
<dbReference type="EMBL" id="FZOF01000034">
    <property type="protein sequence ID" value="SNT52623.1"/>
    <property type="molecule type" value="Genomic_DNA"/>
</dbReference>
<dbReference type="Proteomes" id="UP000198280">
    <property type="component" value="Unassembled WGS sequence"/>
</dbReference>
<dbReference type="SUPFAM" id="SSF46785">
    <property type="entry name" value="Winged helix' DNA-binding domain"/>
    <property type="match status" value="1"/>
</dbReference>
<dbReference type="InterPro" id="IPR055166">
    <property type="entry name" value="Transc_reg_Sar_Rot_HTH"/>
</dbReference>